<organism evidence="3 4">
    <name type="scientific">Psychromonas aquatilis</name>
    <dbReference type="NCBI Taxonomy" id="2005072"/>
    <lineage>
        <taxon>Bacteria</taxon>
        <taxon>Pseudomonadati</taxon>
        <taxon>Pseudomonadota</taxon>
        <taxon>Gammaproteobacteria</taxon>
        <taxon>Alteromonadales</taxon>
        <taxon>Psychromonadaceae</taxon>
        <taxon>Psychromonas</taxon>
    </lineage>
</organism>
<reference evidence="3 4" key="1">
    <citation type="submission" date="2024-02" db="EMBL/GenBank/DDBJ databases">
        <title>Bacteria isolated from the canopy kelp, Nereocystis luetkeana.</title>
        <authorList>
            <person name="Pfister C.A."/>
            <person name="Younker I.T."/>
            <person name="Light S.H."/>
        </authorList>
    </citation>
    <scope>NUCLEOTIDE SEQUENCE [LARGE SCALE GENOMIC DNA]</scope>
    <source>
        <strain evidence="3 4">TI.1.05</strain>
    </source>
</reference>
<sequence length="266" mass="29149">MIKTTTQTITTEASVLAAKELLARRKSNQKGEQLAEDIRPQNLDDALAIQFATVAETGQEIAGWKCLVPLNAEQTVVAPVLAGTVQQGASVKVETTEPGKTLIEPEIGFVLGQDLPARDQAYSEQEIDNAIASCHMALELMQRRYLPNDDLTFFDKLADCLLNEGIYLGPEITKAQAYDAAKINITFETKAENGDVETTQYDGKHPNLSAHKAVYWLINFMRERGVSFKKGQAIITGSYAGAIEVPVDTMGITYENLGQYQVTFTA</sequence>
<protein>
    <submittedName>
        <fullName evidence="3">Hydratase</fullName>
    </submittedName>
</protein>
<evidence type="ECO:0000259" key="2">
    <source>
        <dbReference type="Pfam" id="PF01557"/>
    </source>
</evidence>
<dbReference type="InterPro" id="IPR011234">
    <property type="entry name" value="Fumarylacetoacetase-like_C"/>
</dbReference>
<proteinExistence type="predicted"/>
<dbReference type="Proteomes" id="UP001369082">
    <property type="component" value="Unassembled WGS sequence"/>
</dbReference>
<dbReference type="RefSeq" id="WP_341596484.1">
    <property type="nucleotide sequence ID" value="NZ_JBAKAZ010000006.1"/>
</dbReference>
<evidence type="ECO:0000313" key="3">
    <source>
        <dbReference type="EMBL" id="MEL0628499.1"/>
    </source>
</evidence>
<dbReference type="Pfam" id="PF01557">
    <property type="entry name" value="FAA_hydrolase"/>
    <property type="match status" value="1"/>
</dbReference>
<evidence type="ECO:0000256" key="1">
    <source>
        <dbReference type="ARBA" id="ARBA00023239"/>
    </source>
</evidence>
<dbReference type="InterPro" id="IPR050772">
    <property type="entry name" value="Hydratase-Decarb/MhpD_sf"/>
</dbReference>
<dbReference type="PANTHER" id="PTHR30143">
    <property type="entry name" value="ACID HYDRATASE"/>
    <property type="match status" value="1"/>
</dbReference>
<dbReference type="Gene3D" id="3.90.850.10">
    <property type="entry name" value="Fumarylacetoacetase-like, C-terminal domain"/>
    <property type="match status" value="1"/>
</dbReference>
<keyword evidence="1" id="KW-0456">Lyase</keyword>
<dbReference type="PANTHER" id="PTHR30143:SF0">
    <property type="entry name" value="2-KETO-4-PENTENOATE HYDRATASE"/>
    <property type="match status" value="1"/>
</dbReference>
<comment type="caution">
    <text evidence="3">The sequence shown here is derived from an EMBL/GenBank/DDBJ whole genome shotgun (WGS) entry which is preliminary data.</text>
</comment>
<accession>A0ABU9GMM0</accession>
<dbReference type="EMBL" id="JBAKAZ010000006">
    <property type="protein sequence ID" value="MEL0628499.1"/>
    <property type="molecule type" value="Genomic_DNA"/>
</dbReference>
<name>A0ABU9GMM0_9GAMM</name>
<keyword evidence="4" id="KW-1185">Reference proteome</keyword>
<gene>
    <name evidence="3" type="ORF">V6256_02670</name>
</gene>
<evidence type="ECO:0000313" key="4">
    <source>
        <dbReference type="Proteomes" id="UP001369082"/>
    </source>
</evidence>
<feature type="domain" description="Fumarylacetoacetase-like C-terminal" evidence="2">
    <location>
        <begin position="99"/>
        <end position="260"/>
    </location>
</feature>
<dbReference type="SUPFAM" id="SSF56529">
    <property type="entry name" value="FAH"/>
    <property type="match status" value="1"/>
</dbReference>
<dbReference type="InterPro" id="IPR036663">
    <property type="entry name" value="Fumarylacetoacetase_C_sf"/>
</dbReference>